<reference evidence="3" key="2">
    <citation type="submission" date="2022-06" db="EMBL/GenBank/DDBJ databases">
        <authorList>
            <person name="Holder M.E."/>
            <person name="Ajami N.J."/>
            <person name="Petrosino J.F."/>
        </authorList>
    </citation>
    <scope>NUCLEOTIDE SEQUENCE</scope>
    <source>
        <strain evidence="3">RMA 8861</strain>
    </source>
</reference>
<evidence type="ECO:0000313" key="2">
    <source>
        <dbReference type="EMBL" id="AYE34338.1"/>
    </source>
</evidence>
<dbReference type="Gene3D" id="1.10.3210.10">
    <property type="entry name" value="Hypothetical protein af1432"/>
    <property type="match status" value="1"/>
</dbReference>
<dbReference type="AlphaFoldDB" id="A0A9N7JL03"/>
<dbReference type="KEGG" id="csep:CP523_07795"/>
<dbReference type="RefSeq" id="WP_066679164.1">
    <property type="nucleotide sequence ID" value="NZ_CABMIZ010000067.1"/>
</dbReference>
<dbReference type="InterPro" id="IPR006674">
    <property type="entry name" value="HD_domain"/>
</dbReference>
<dbReference type="InterPro" id="IPR051094">
    <property type="entry name" value="Diverse_Catalytic_Enzymes"/>
</dbReference>
<dbReference type="CDD" id="cd00077">
    <property type="entry name" value="HDc"/>
    <property type="match status" value="1"/>
</dbReference>
<gene>
    <name evidence="2" type="ORF">CP523_07795</name>
    <name evidence="3" type="ORF">NH397_00130</name>
</gene>
<dbReference type="EMBL" id="CP023671">
    <property type="protein sequence ID" value="AYE34338.1"/>
    <property type="molecule type" value="Genomic_DNA"/>
</dbReference>
<dbReference type="PANTHER" id="PTHR35795">
    <property type="entry name" value="SLR1885 PROTEIN"/>
    <property type="match status" value="1"/>
</dbReference>
<organism evidence="2 4">
    <name type="scientific">Clostridium septicum</name>
    <dbReference type="NCBI Taxonomy" id="1504"/>
    <lineage>
        <taxon>Bacteria</taxon>
        <taxon>Bacillati</taxon>
        <taxon>Bacillota</taxon>
        <taxon>Clostridia</taxon>
        <taxon>Eubacteriales</taxon>
        <taxon>Clostridiaceae</taxon>
        <taxon>Clostridium</taxon>
    </lineage>
</organism>
<sequence>MSFYRVKQFLWAIGSTFKKVDYDYLRKYLNEEEIKLFNTLKHNEKHHCIRVCKDSISMKEENNIDVDVMKLGKAALLHDIGKSKFKLNVFEKSIVVLLDKATNGKINRYNNIKQIDIYYNHPKIGEKILRKYNYDEEFLQVIKYHHNNKNTNNRILDIISICDDKN</sequence>
<dbReference type="EMBL" id="CP099799">
    <property type="protein sequence ID" value="USS00927.1"/>
    <property type="molecule type" value="Genomic_DNA"/>
</dbReference>
<dbReference type="PANTHER" id="PTHR35795:SF1">
    <property type="entry name" value="BIS(5'-NUCLEOSYL)-TETRAPHOSPHATASE, SYMMETRICAL"/>
    <property type="match status" value="1"/>
</dbReference>
<dbReference type="InterPro" id="IPR006675">
    <property type="entry name" value="HDIG_dom"/>
</dbReference>
<dbReference type="Proteomes" id="UP001055437">
    <property type="component" value="Chromosome"/>
</dbReference>
<evidence type="ECO:0000313" key="5">
    <source>
        <dbReference type="Proteomes" id="UP001055437"/>
    </source>
</evidence>
<protein>
    <submittedName>
        <fullName evidence="2">HDIG domain-containing protein</fullName>
    </submittedName>
</protein>
<dbReference type="SUPFAM" id="SSF109604">
    <property type="entry name" value="HD-domain/PDEase-like"/>
    <property type="match status" value="1"/>
</dbReference>
<evidence type="ECO:0000259" key="1">
    <source>
        <dbReference type="Pfam" id="PF01966"/>
    </source>
</evidence>
<dbReference type="OrthoDB" id="68032at2"/>
<accession>A0A9N7JL03</accession>
<feature type="domain" description="HD" evidence="1">
    <location>
        <begin position="46"/>
        <end position="155"/>
    </location>
</feature>
<name>A0A9N7JL03_CLOSE</name>
<evidence type="ECO:0000313" key="4">
    <source>
        <dbReference type="Proteomes" id="UP000280586"/>
    </source>
</evidence>
<evidence type="ECO:0000313" key="3">
    <source>
        <dbReference type="EMBL" id="USS00927.1"/>
    </source>
</evidence>
<keyword evidence="5" id="KW-1185">Reference proteome</keyword>
<proteinExistence type="predicted"/>
<dbReference type="Pfam" id="PF01966">
    <property type="entry name" value="HD"/>
    <property type="match status" value="1"/>
</dbReference>
<dbReference type="InterPro" id="IPR003607">
    <property type="entry name" value="HD/PDEase_dom"/>
</dbReference>
<dbReference type="Proteomes" id="UP000280586">
    <property type="component" value="Chromosome"/>
</dbReference>
<dbReference type="GeneID" id="303560574"/>
<reference evidence="2 4" key="1">
    <citation type="submission" date="2017-09" db="EMBL/GenBank/DDBJ databases">
        <authorList>
            <person name="Thomas P."/>
            <person name="Seyboldt C."/>
        </authorList>
    </citation>
    <scope>NUCLEOTIDE SEQUENCE [LARGE SCALE GENOMIC DNA]</scope>
    <source>
        <strain evidence="2 4">DSM 7534</strain>
    </source>
</reference>
<dbReference type="NCBIfam" id="TIGR00277">
    <property type="entry name" value="HDIG"/>
    <property type="match status" value="1"/>
</dbReference>